<dbReference type="GeneID" id="94694042"/>
<dbReference type="FunFam" id="3.90.850.10:FF:000002">
    <property type="entry name" value="2-hydroxyhepta-2,4-diene-1,7-dioate isomerase"/>
    <property type="match status" value="1"/>
</dbReference>
<dbReference type="GO" id="GO:0016853">
    <property type="term" value="F:isomerase activity"/>
    <property type="evidence" value="ECO:0007669"/>
    <property type="project" value="UniProtKB-ARBA"/>
</dbReference>
<name>A0A1H3S7I0_9BURK</name>
<dbReference type="InterPro" id="IPR011234">
    <property type="entry name" value="Fumarylacetoacetase-like_C"/>
</dbReference>
<dbReference type="GO" id="GO:0046872">
    <property type="term" value="F:metal ion binding"/>
    <property type="evidence" value="ECO:0007669"/>
    <property type="project" value="UniProtKB-KW"/>
</dbReference>
<gene>
    <name evidence="6" type="ORF">SAMN05421547_11881</name>
</gene>
<dbReference type="PANTHER" id="PTHR42796:SF4">
    <property type="entry name" value="FUMARYLACETOACETATE HYDROLASE DOMAIN-CONTAINING PROTEIN 2A"/>
    <property type="match status" value="1"/>
</dbReference>
<protein>
    <submittedName>
        <fullName evidence="6">2,4-diketo-3-deoxy-L-fuconate hydrolase</fullName>
    </submittedName>
</protein>
<accession>A0A1H3S7I0</accession>
<dbReference type="AlphaFoldDB" id="A0A1H3S7I0"/>
<keyword evidence="3" id="KW-0479">Metal-binding</keyword>
<organism evidence="6 7">
    <name type="scientific">Delftia lacustris</name>
    <dbReference type="NCBI Taxonomy" id="558537"/>
    <lineage>
        <taxon>Bacteria</taxon>
        <taxon>Pseudomonadati</taxon>
        <taxon>Pseudomonadota</taxon>
        <taxon>Betaproteobacteria</taxon>
        <taxon>Burkholderiales</taxon>
        <taxon>Comamonadaceae</taxon>
        <taxon>Delftia</taxon>
    </lineage>
</organism>
<evidence type="ECO:0000256" key="3">
    <source>
        <dbReference type="ARBA" id="ARBA00022723"/>
    </source>
</evidence>
<dbReference type="RefSeq" id="WP_074923164.1">
    <property type="nucleotide sequence ID" value="NZ_CP141274.1"/>
</dbReference>
<evidence type="ECO:0000313" key="7">
    <source>
        <dbReference type="Proteomes" id="UP000183417"/>
    </source>
</evidence>
<dbReference type="Proteomes" id="UP000183417">
    <property type="component" value="Unassembled WGS sequence"/>
</dbReference>
<dbReference type="EMBL" id="FNPE01000018">
    <property type="protein sequence ID" value="SDZ33545.1"/>
    <property type="molecule type" value="Genomic_DNA"/>
</dbReference>
<evidence type="ECO:0000256" key="2">
    <source>
        <dbReference type="ARBA" id="ARBA00010211"/>
    </source>
</evidence>
<comment type="similarity">
    <text evidence="2">Belongs to the FAH family.</text>
</comment>
<dbReference type="Pfam" id="PF01557">
    <property type="entry name" value="FAA_hydrolase"/>
    <property type="match status" value="1"/>
</dbReference>
<dbReference type="InterPro" id="IPR051121">
    <property type="entry name" value="FAH"/>
</dbReference>
<feature type="domain" description="Fumarylacetoacetase-like C-terminal" evidence="5">
    <location>
        <begin position="76"/>
        <end position="281"/>
    </location>
</feature>
<sequence length="296" mass="31597">MKLLRYGPRGHERPGLLDAQGRVRDLSGVVDDIAGPVLLPDSLAQLGALDPLQLPLVEGVPQHTLRLGPCVGRVGKFVCIGLNYSDHAAEAGMQVPPEPVVFGKWTSAICGPDDAIEIPPGSVKTDWEVELGVVIGQGGRHIDEARAMQHVAGYCVVNDISEREYQLERGGTWDKGKGCDGFGPLGPWLVTADEVPDPQALRMWLDVDGRRMQDGSTATMVFGVAFLVSYLSRFMSLQPGDVISTGTPPGVGMGQKPPMYLRAGQALRLGIAGLGEQRQTMVAAREQPNPSTTGKA</sequence>
<dbReference type="GO" id="GO:0016787">
    <property type="term" value="F:hydrolase activity"/>
    <property type="evidence" value="ECO:0007669"/>
    <property type="project" value="UniProtKB-KW"/>
</dbReference>
<evidence type="ECO:0000256" key="1">
    <source>
        <dbReference type="ARBA" id="ARBA00001946"/>
    </source>
</evidence>
<dbReference type="SUPFAM" id="SSF56529">
    <property type="entry name" value="FAH"/>
    <property type="match status" value="1"/>
</dbReference>
<dbReference type="Gene3D" id="3.90.850.10">
    <property type="entry name" value="Fumarylacetoacetase-like, C-terminal domain"/>
    <property type="match status" value="1"/>
</dbReference>
<evidence type="ECO:0000313" key="6">
    <source>
        <dbReference type="EMBL" id="SDZ33545.1"/>
    </source>
</evidence>
<dbReference type="InterPro" id="IPR036663">
    <property type="entry name" value="Fumarylacetoacetase_C_sf"/>
</dbReference>
<comment type="cofactor">
    <cofactor evidence="1">
        <name>Mg(2+)</name>
        <dbReference type="ChEBI" id="CHEBI:18420"/>
    </cofactor>
</comment>
<reference evidence="6 7" key="1">
    <citation type="submission" date="2016-10" db="EMBL/GenBank/DDBJ databases">
        <authorList>
            <person name="de Groot N.N."/>
        </authorList>
    </citation>
    <scope>NUCLEOTIDE SEQUENCE [LARGE SCALE GENOMIC DNA]</scope>
    <source>
        <strain evidence="6 7">LMG 24775</strain>
    </source>
</reference>
<dbReference type="GO" id="GO:0019752">
    <property type="term" value="P:carboxylic acid metabolic process"/>
    <property type="evidence" value="ECO:0007669"/>
    <property type="project" value="UniProtKB-ARBA"/>
</dbReference>
<proteinExistence type="inferred from homology"/>
<dbReference type="PANTHER" id="PTHR42796">
    <property type="entry name" value="FUMARYLACETOACETATE HYDROLASE DOMAIN-CONTAINING PROTEIN 2A-RELATED"/>
    <property type="match status" value="1"/>
</dbReference>
<keyword evidence="4 6" id="KW-0378">Hydrolase</keyword>
<evidence type="ECO:0000259" key="5">
    <source>
        <dbReference type="Pfam" id="PF01557"/>
    </source>
</evidence>
<evidence type="ECO:0000256" key="4">
    <source>
        <dbReference type="ARBA" id="ARBA00022801"/>
    </source>
</evidence>